<dbReference type="SUPFAM" id="SSF51905">
    <property type="entry name" value="FAD/NAD(P)-binding domain"/>
    <property type="match status" value="1"/>
</dbReference>
<evidence type="ECO:0000313" key="4">
    <source>
        <dbReference type="Proteomes" id="UP000238801"/>
    </source>
</evidence>
<accession>A0A2T0X6X8</accession>
<dbReference type="AlphaFoldDB" id="A0A2T0X6X8"/>
<dbReference type="GO" id="GO:0016491">
    <property type="term" value="F:oxidoreductase activity"/>
    <property type="evidence" value="ECO:0007669"/>
    <property type="project" value="UniProtKB-KW"/>
</dbReference>
<dbReference type="Proteomes" id="UP000238801">
    <property type="component" value="Unassembled WGS sequence"/>
</dbReference>
<evidence type="ECO:0000256" key="1">
    <source>
        <dbReference type="ARBA" id="ARBA00023002"/>
    </source>
</evidence>
<dbReference type="Pfam" id="PF01266">
    <property type="entry name" value="DAO"/>
    <property type="match status" value="1"/>
</dbReference>
<dbReference type="InterPro" id="IPR006076">
    <property type="entry name" value="FAD-dep_OxRdtase"/>
</dbReference>
<proteinExistence type="predicted"/>
<dbReference type="PANTHER" id="PTHR13847:SF281">
    <property type="entry name" value="FAD DEPENDENT OXIDOREDUCTASE DOMAIN-CONTAINING PROTEIN"/>
    <property type="match status" value="1"/>
</dbReference>
<reference evidence="3 4" key="1">
    <citation type="submission" date="2018-03" db="EMBL/GenBank/DDBJ databases">
        <title>Genomic Encyclopedia of Archaeal and Bacterial Type Strains, Phase II (KMG-II): from individual species to whole genera.</title>
        <authorList>
            <person name="Goeker M."/>
        </authorList>
    </citation>
    <scope>NUCLEOTIDE SEQUENCE [LARGE SCALE GENOMIC DNA]</scope>
    <source>
        <strain evidence="3 4">DSM 29318</strain>
    </source>
</reference>
<organism evidence="3 4">
    <name type="scientific">Hasllibacter halocynthiae</name>
    <dbReference type="NCBI Taxonomy" id="595589"/>
    <lineage>
        <taxon>Bacteria</taxon>
        <taxon>Pseudomonadati</taxon>
        <taxon>Pseudomonadota</taxon>
        <taxon>Alphaproteobacteria</taxon>
        <taxon>Rhodobacterales</taxon>
        <taxon>Roseobacteraceae</taxon>
        <taxon>Hasllibacter</taxon>
    </lineage>
</organism>
<keyword evidence="4" id="KW-1185">Reference proteome</keyword>
<dbReference type="EMBL" id="PVTT01000001">
    <property type="protein sequence ID" value="PRY94677.1"/>
    <property type="molecule type" value="Genomic_DNA"/>
</dbReference>
<dbReference type="PANTHER" id="PTHR13847">
    <property type="entry name" value="SARCOSINE DEHYDROGENASE-RELATED"/>
    <property type="match status" value="1"/>
</dbReference>
<gene>
    <name evidence="3" type="ORF">BCF33_0271</name>
</gene>
<dbReference type="Gene3D" id="3.30.9.10">
    <property type="entry name" value="D-Amino Acid Oxidase, subunit A, domain 2"/>
    <property type="match status" value="1"/>
</dbReference>
<feature type="domain" description="FAD dependent oxidoreductase" evidence="2">
    <location>
        <begin position="38"/>
        <end position="379"/>
    </location>
</feature>
<sequence>MKLLYANDPPSGYPASWYAETAEAPPEQPPLRGEVRCDLCVVGAGYTGLAAALAARAKGLDVVLLDARRAGWGASGRNGGQVGTGQRVDQITLEARHGPGAARRLWDLGQDAVAECRRLVEAHAPEACWRPGIAFLARSARAAEEAHRYADHLAARYDYHLDEPLDREAARALSGSEAFAGGSLDRGGAHIHPLRLAFGMARAALAAGVRLHEGTPAHRLSSGPVVHTDRGRVLAERVILAGNGYLEGFGRPQVMPINNFIVATEPLDGPLTEDVAAHDDRFVVDYWRKSEDGRLLFGGGESYGYRFPKDVAALVRRPMEAIYPQLRGVRITHAWGGTLGITISRMPHMAAMAPGVLSAAGYSGHGVAMACLAGRLAAEASAGPSPGWEAMAALPHRAFPGGTAFRTPLLATAMSWYALRDRLGI</sequence>
<dbReference type="OrthoDB" id="9806601at2"/>
<evidence type="ECO:0000313" key="3">
    <source>
        <dbReference type="EMBL" id="PRY94677.1"/>
    </source>
</evidence>
<evidence type="ECO:0000259" key="2">
    <source>
        <dbReference type="Pfam" id="PF01266"/>
    </source>
</evidence>
<dbReference type="InterPro" id="IPR036188">
    <property type="entry name" value="FAD/NAD-bd_sf"/>
</dbReference>
<keyword evidence="1" id="KW-0560">Oxidoreductase</keyword>
<dbReference type="Gene3D" id="3.50.50.60">
    <property type="entry name" value="FAD/NAD(P)-binding domain"/>
    <property type="match status" value="1"/>
</dbReference>
<name>A0A2T0X6X8_9RHOB</name>
<dbReference type="RefSeq" id="WP_106159152.1">
    <property type="nucleotide sequence ID" value="NZ_PVTT01000001.1"/>
</dbReference>
<dbReference type="GO" id="GO:0005737">
    <property type="term" value="C:cytoplasm"/>
    <property type="evidence" value="ECO:0007669"/>
    <property type="project" value="TreeGrafter"/>
</dbReference>
<protein>
    <submittedName>
        <fullName evidence="3">Gamma-glutamylputrescine oxidase</fullName>
    </submittedName>
</protein>
<comment type="caution">
    <text evidence="3">The sequence shown here is derived from an EMBL/GenBank/DDBJ whole genome shotgun (WGS) entry which is preliminary data.</text>
</comment>